<gene>
    <name evidence="2" type="ORF">NQ318_005703</name>
</gene>
<dbReference type="EMBL" id="JAPWTK010000494">
    <property type="protein sequence ID" value="KAJ8939342.1"/>
    <property type="molecule type" value="Genomic_DNA"/>
</dbReference>
<feature type="compositionally biased region" description="Basic and acidic residues" evidence="1">
    <location>
        <begin position="34"/>
        <end position="45"/>
    </location>
</feature>
<comment type="caution">
    <text evidence="2">The sequence shown here is derived from an EMBL/GenBank/DDBJ whole genome shotgun (WGS) entry which is preliminary data.</text>
</comment>
<feature type="region of interest" description="Disordered" evidence="1">
    <location>
        <begin position="32"/>
        <end position="53"/>
    </location>
</feature>
<evidence type="ECO:0000313" key="3">
    <source>
        <dbReference type="Proteomes" id="UP001162162"/>
    </source>
</evidence>
<reference evidence="2" key="1">
    <citation type="journal article" date="2023" name="Insect Mol. Biol.">
        <title>Genome sequencing provides insights into the evolution of gene families encoding plant cell wall-degrading enzymes in longhorned beetles.</title>
        <authorList>
            <person name="Shin N.R."/>
            <person name="Okamura Y."/>
            <person name="Kirsch R."/>
            <person name="Pauchet Y."/>
        </authorList>
    </citation>
    <scope>NUCLEOTIDE SEQUENCE</scope>
    <source>
        <strain evidence="2">AMC_N1</strain>
    </source>
</reference>
<dbReference type="AlphaFoldDB" id="A0AAV8XLF6"/>
<dbReference type="Proteomes" id="UP001162162">
    <property type="component" value="Unassembled WGS sequence"/>
</dbReference>
<name>A0AAV8XLF6_9CUCU</name>
<accession>A0AAV8XLF6</accession>
<proteinExistence type="predicted"/>
<keyword evidence="3" id="KW-1185">Reference proteome</keyword>
<evidence type="ECO:0000256" key="1">
    <source>
        <dbReference type="SAM" id="MobiDB-lite"/>
    </source>
</evidence>
<protein>
    <submittedName>
        <fullName evidence="2">Uncharacterized protein</fullName>
    </submittedName>
</protein>
<sequence length="147" mass="16659">MEQRVNLKFLVKLGKLFAEAYAMLKEFLNGFNGKEGRESTQDDPRSGWPSMSKTDENIEKIGKLIREDRNIRNRQRMCSPDLARLVQHAQRPNDPVKPITCGNCACPVACRGSAPERDRDRSSLIKNIVHRLFTAIYLEEAIVGKGS</sequence>
<organism evidence="2 3">
    <name type="scientific">Aromia moschata</name>
    <dbReference type="NCBI Taxonomy" id="1265417"/>
    <lineage>
        <taxon>Eukaryota</taxon>
        <taxon>Metazoa</taxon>
        <taxon>Ecdysozoa</taxon>
        <taxon>Arthropoda</taxon>
        <taxon>Hexapoda</taxon>
        <taxon>Insecta</taxon>
        <taxon>Pterygota</taxon>
        <taxon>Neoptera</taxon>
        <taxon>Endopterygota</taxon>
        <taxon>Coleoptera</taxon>
        <taxon>Polyphaga</taxon>
        <taxon>Cucujiformia</taxon>
        <taxon>Chrysomeloidea</taxon>
        <taxon>Cerambycidae</taxon>
        <taxon>Cerambycinae</taxon>
        <taxon>Callichromatini</taxon>
        <taxon>Aromia</taxon>
    </lineage>
</organism>
<evidence type="ECO:0000313" key="2">
    <source>
        <dbReference type="EMBL" id="KAJ8939342.1"/>
    </source>
</evidence>